<dbReference type="RefSeq" id="WP_344429976.1">
    <property type="nucleotide sequence ID" value="NZ_BAAANN010000044.1"/>
</dbReference>
<evidence type="ECO:0000313" key="1">
    <source>
        <dbReference type="EMBL" id="GAA1986442.1"/>
    </source>
</evidence>
<dbReference type="Proteomes" id="UP001501116">
    <property type="component" value="Unassembled WGS sequence"/>
</dbReference>
<comment type="caution">
    <text evidence="1">The sequence shown here is derived from an EMBL/GenBank/DDBJ whole genome shotgun (WGS) entry which is preliminary data.</text>
</comment>
<gene>
    <name evidence="1" type="ORF">GCM10009754_75430</name>
</gene>
<evidence type="ECO:0000313" key="2">
    <source>
        <dbReference type="Proteomes" id="UP001501116"/>
    </source>
</evidence>
<sequence length="231" mass="24987">MTRTVSTVIADRFHDLADTLDRNAAFLYGADLPEAVVSLRASVYVDVAEQLRLLADIETSASEDNPLVVQVSGVEVAAAVAGRFEALAGLLAANARLLARRAVDAGMVRRAVVYRDIASQVRILADDERAIVPPRHETRPPLSNTGPVSPVAADASGATFPRVRAVFLDPLVTAIARRRRQGWSVARLTRWLSTTLRDPQTDEVHPCAQRSFVSYVARLLATPRAAGLRTA</sequence>
<protein>
    <submittedName>
        <fullName evidence="1">Uncharacterized protein</fullName>
    </submittedName>
</protein>
<reference evidence="2" key="1">
    <citation type="journal article" date="2019" name="Int. J. Syst. Evol. Microbiol.">
        <title>The Global Catalogue of Microorganisms (GCM) 10K type strain sequencing project: providing services to taxonomists for standard genome sequencing and annotation.</title>
        <authorList>
            <consortium name="The Broad Institute Genomics Platform"/>
            <consortium name="The Broad Institute Genome Sequencing Center for Infectious Disease"/>
            <person name="Wu L."/>
            <person name="Ma J."/>
        </authorList>
    </citation>
    <scope>NUCLEOTIDE SEQUENCE [LARGE SCALE GENOMIC DNA]</scope>
    <source>
        <strain evidence="2">JCM 14545</strain>
    </source>
</reference>
<organism evidence="1 2">
    <name type="scientific">Amycolatopsis minnesotensis</name>
    <dbReference type="NCBI Taxonomy" id="337894"/>
    <lineage>
        <taxon>Bacteria</taxon>
        <taxon>Bacillati</taxon>
        <taxon>Actinomycetota</taxon>
        <taxon>Actinomycetes</taxon>
        <taxon>Pseudonocardiales</taxon>
        <taxon>Pseudonocardiaceae</taxon>
        <taxon>Amycolatopsis</taxon>
    </lineage>
</organism>
<proteinExistence type="predicted"/>
<keyword evidence="2" id="KW-1185">Reference proteome</keyword>
<accession>A0ABP5DWJ2</accession>
<name>A0ABP5DWJ2_9PSEU</name>
<dbReference type="EMBL" id="BAAANN010000044">
    <property type="protein sequence ID" value="GAA1986442.1"/>
    <property type="molecule type" value="Genomic_DNA"/>
</dbReference>